<dbReference type="GO" id="GO:0071944">
    <property type="term" value="C:cell periphery"/>
    <property type="evidence" value="ECO:0007669"/>
    <property type="project" value="UniProtKB-ARBA"/>
</dbReference>
<reference evidence="4" key="1">
    <citation type="submission" date="2016-06" db="UniProtKB">
        <authorList>
            <consortium name="WormBaseParasite"/>
        </authorList>
    </citation>
    <scope>IDENTIFICATION</scope>
</reference>
<organism evidence="3 4">
    <name type="scientific">Toxocara canis</name>
    <name type="common">Canine roundworm</name>
    <dbReference type="NCBI Taxonomy" id="6265"/>
    <lineage>
        <taxon>Eukaryota</taxon>
        <taxon>Metazoa</taxon>
        <taxon>Ecdysozoa</taxon>
        <taxon>Nematoda</taxon>
        <taxon>Chromadorea</taxon>
        <taxon>Rhabditida</taxon>
        <taxon>Spirurina</taxon>
        <taxon>Ascaridomorpha</taxon>
        <taxon>Ascaridoidea</taxon>
        <taxon>Toxocaridae</taxon>
        <taxon>Toxocara</taxon>
    </lineage>
</organism>
<evidence type="ECO:0000313" key="4">
    <source>
        <dbReference type="WBParaSite" id="TCNE_0001411601-mRNA-1"/>
    </source>
</evidence>
<evidence type="ECO:0000313" key="3">
    <source>
        <dbReference type="Proteomes" id="UP000050794"/>
    </source>
</evidence>
<dbReference type="PANTHER" id="PTHR10658">
    <property type="entry name" value="PHOSPHATIDYLINOSITOL TRANSFER PROTEIN"/>
    <property type="match status" value="1"/>
</dbReference>
<dbReference type="InterPro" id="IPR055261">
    <property type="entry name" value="PI_transfer_N"/>
</dbReference>
<sequence length="311" mass="36558">MESCNDYEGIFVFKEYRVLIPLALDEYRKGQLFSVAEASKNETGGGEGVEVVKQEEFKSSMIKPGETISGIYTLKFYRIKSKSPWIVRRMLPDGAFVLREDCWNAYPYCKTVVTNPDYMRDNFYIVIESMHIEDNGTTENALNLSANLLKHREVITLDIYDEQYLKKGDTTPQTNPRLFHSKITGRGPLQKNWVKTTKPVMCCYKVVQVLFKWKGLQTTIERIAHKQYPRLFTKFHRETFCWIDRWYDLTMDDIKRLEERTAQQLKNQIVDPQKRGIRADDDDRPSRLLSLRRSLRASAGRCRFLILFYSK</sequence>
<dbReference type="WBParaSite" id="TCNE_0001411601-mRNA-1">
    <property type="protein sequence ID" value="TCNE_0001411601-mRNA-1"/>
    <property type="gene ID" value="TCNE_0001411601"/>
</dbReference>
<dbReference type="PRINTS" id="PR00391">
    <property type="entry name" value="PITRANSFER"/>
</dbReference>
<dbReference type="PANTHER" id="PTHR10658:SF35">
    <property type="entry name" value="PHOSPHATIDYLINOSITOL TRANSFER PROTEIN"/>
    <property type="match status" value="1"/>
</dbReference>
<dbReference type="Pfam" id="PF02121">
    <property type="entry name" value="IP_trans"/>
    <property type="match status" value="1"/>
</dbReference>
<protein>
    <submittedName>
        <fullName evidence="4">Phosphatidylinositol transfer protein alpha isoform</fullName>
    </submittedName>
</protein>
<dbReference type="InterPro" id="IPR023393">
    <property type="entry name" value="START-like_dom_sf"/>
</dbReference>
<dbReference type="FunFam" id="3.30.530.20:FF:000028">
    <property type="entry name" value="Phosphatidylinositol transfer protein 5"/>
    <property type="match status" value="1"/>
</dbReference>
<name>A0A183V046_TOXCA</name>
<dbReference type="Proteomes" id="UP000050794">
    <property type="component" value="Unassembled WGS sequence"/>
</dbReference>
<accession>A0A183V046</accession>
<proteinExistence type="predicted"/>
<dbReference type="GO" id="GO:0035091">
    <property type="term" value="F:phosphatidylinositol binding"/>
    <property type="evidence" value="ECO:0007669"/>
    <property type="project" value="TreeGrafter"/>
</dbReference>
<dbReference type="SUPFAM" id="SSF55961">
    <property type="entry name" value="Bet v1-like"/>
    <property type="match status" value="1"/>
</dbReference>
<keyword evidence="3" id="KW-1185">Reference proteome</keyword>
<dbReference type="InterPro" id="IPR001666">
    <property type="entry name" value="PI_transfer"/>
</dbReference>
<feature type="domain" description="Phosphatidylinositol transfer protein N-terminal" evidence="1">
    <location>
        <begin position="13"/>
        <end position="262"/>
    </location>
</feature>
<reference evidence="2 3" key="2">
    <citation type="submission" date="2018-11" db="EMBL/GenBank/DDBJ databases">
        <authorList>
            <consortium name="Pathogen Informatics"/>
        </authorList>
    </citation>
    <scope>NUCLEOTIDE SEQUENCE [LARGE SCALE GENOMIC DNA]</scope>
</reference>
<evidence type="ECO:0000313" key="2">
    <source>
        <dbReference type="EMBL" id="VDM45437.1"/>
    </source>
</evidence>
<dbReference type="GO" id="GO:0008526">
    <property type="term" value="F:phosphatidylinositol transfer activity"/>
    <property type="evidence" value="ECO:0007669"/>
    <property type="project" value="TreeGrafter"/>
</dbReference>
<dbReference type="GO" id="GO:0031210">
    <property type="term" value="F:phosphatidylcholine binding"/>
    <property type="evidence" value="ECO:0007669"/>
    <property type="project" value="TreeGrafter"/>
</dbReference>
<dbReference type="EMBL" id="UYWY01022075">
    <property type="protein sequence ID" value="VDM45437.1"/>
    <property type="molecule type" value="Genomic_DNA"/>
</dbReference>
<dbReference type="Gene3D" id="3.30.530.20">
    <property type="match status" value="1"/>
</dbReference>
<dbReference type="GO" id="GO:0005737">
    <property type="term" value="C:cytoplasm"/>
    <property type="evidence" value="ECO:0007669"/>
    <property type="project" value="TreeGrafter"/>
</dbReference>
<gene>
    <name evidence="2" type="ORF">TCNE_LOCUS14116</name>
</gene>
<dbReference type="GO" id="GO:0008525">
    <property type="term" value="F:phosphatidylcholine transporter activity"/>
    <property type="evidence" value="ECO:0007669"/>
    <property type="project" value="TreeGrafter"/>
</dbReference>
<dbReference type="AlphaFoldDB" id="A0A183V046"/>
<evidence type="ECO:0000259" key="1">
    <source>
        <dbReference type="Pfam" id="PF02121"/>
    </source>
</evidence>